<keyword evidence="4 8" id="KW-0547">Nucleotide-binding</keyword>
<comment type="caution">
    <text evidence="10">The sequence shown here is derived from an EMBL/GenBank/DDBJ whole genome shotgun (WGS) entry which is preliminary data.</text>
</comment>
<dbReference type="AlphaFoldDB" id="A0A5A5TJA0"/>
<evidence type="ECO:0000256" key="1">
    <source>
        <dbReference type="ARBA" id="ARBA00004202"/>
    </source>
</evidence>
<dbReference type="OrthoDB" id="9784332at2"/>
<dbReference type="CDD" id="cd03225">
    <property type="entry name" value="ABC_cobalt_CbiO_domain1"/>
    <property type="match status" value="1"/>
</dbReference>
<keyword evidence="11" id="KW-1185">Reference proteome</keyword>
<dbReference type="GO" id="GO:0043190">
    <property type="term" value="C:ATP-binding cassette (ABC) transporter complex"/>
    <property type="evidence" value="ECO:0007669"/>
    <property type="project" value="TreeGrafter"/>
</dbReference>
<keyword evidence="7 8" id="KW-0472">Membrane</keyword>
<evidence type="ECO:0000256" key="2">
    <source>
        <dbReference type="ARBA" id="ARBA00022448"/>
    </source>
</evidence>
<dbReference type="Gene3D" id="3.40.50.300">
    <property type="entry name" value="P-loop containing nucleotide triphosphate hydrolases"/>
    <property type="match status" value="1"/>
</dbReference>
<keyword evidence="3 8" id="KW-1003">Cell membrane</keyword>
<keyword evidence="2 8" id="KW-0813">Transport</keyword>
<dbReference type="FunFam" id="3.40.50.300:FF:000224">
    <property type="entry name" value="Energy-coupling factor transporter ATP-binding protein EcfA"/>
    <property type="match status" value="1"/>
</dbReference>
<reference evidence="10 11" key="1">
    <citation type="submission" date="2019-01" db="EMBL/GenBank/DDBJ databases">
        <title>Draft genome sequence of Dictyobacter sp. Uno17.</title>
        <authorList>
            <person name="Wang C.M."/>
            <person name="Zheng Y."/>
            <person name="Sakai Y."/>
            <person name="Abe K."/>
            <person name="Yokota A."/>
            <person name="Yabe S."/>
        </authorList>
    </citation>
    <scope>NUCLEOTIDE SEQUENCE [LARGE SCALE GENOMIC DNA]</scope>
    <source>
        <strain evidence="10 11">Uno17</strain>
    </source>
</reference>
<evidence type="ECO:0000313" key="11">
    <source>
        <dbReference type="Proteomes" id="UP000322530"/>
    </source>
</evidence>
<comment type="subunit">
    <text evidence="8">Forms a stable energy-coupling factor (ECF) transporter complex composed of 2 membrane-embedded substrate-binding proteins (S component), 2 ATP-binding proteins (A component) and 2 transmembrane proteins (T component).</text>
</comment>
<accession>A0A5A5TJA0</accession>
<proteinExistence type="inferred from homology"/>
<dbReference type="InterPro" id="IPR050095">
    <property type="entry name" value="ECF_ABC_transporter_ATP-bd"/>
</dbReference>
<gene>
    <name evidence="10" type="primary">ecfA</name>
    <name evidence="10" type="ORF">KDI_52450</name>
</gene>
<evidence type="ECO:0000256" key="6">
    <source>
        <dbReference type="ARBA" id="ARBA00022967"/>
    </source>
</evidence>
<dbReference type="InterPro" id="IPR015856">
    <property type="entry name" value="ABC_transpr_CbiO/EcfA_su"/>
</dbReference>
<dbReference type="InterPro" id="IPR003593">
    <property type="entry name" value="AAA+_ATPase"/>
</dbReference>
<dbReference type="InterPro" id="IPR027417">
    <property type="entry name" value="P-loop_NTPase"/>
</dbReference>
<sequence length="297" mass="32662">MNDVMIEVAHLSHTYTTAPVKKKALDDVSMQIPRGECVAVIGFNGSGKSTLVQHFNGLLRPTPGSVRVDGVDVGGAQVNLRALRQKVGMLFQFPESQLFASTIYQDVAFGPQRMGLGRHELRARVKHALDIVGLPLQDYGQRSPFELSGGQRRRVALAGILAMTPRVLILDEPSVGLDGEGRAEFYAYLQRVRQEQGVTTILVSHDMAEVAAIADGLYVLHHGKLVMQGTPASVFAQSEQLRRWDLAAPPLHELLAALRQRGIALPEDVMSVEDAFHFLQQTQKQKQKQLPDVSSRS</sequence>
<dbReference type="GO" id="GO:0042626">
    <property type="term" value="F:ATPase-coupled transmembrane transporter activity"/>
    <property type="evidence" value="ECO:0007669"/>
    <property type="project" value="TreeGrafter"/>
</dbReference>
<dbReference type="Pfam" id="PF00005">
    <property type="entry name" value="ABC_tran"/>
    <property type="match status" value="1"/>
</dbReference>
<keyword evidence="6" id="KW-1278">Translocase</keyword>
<evidence type="ECO:0000256" key="8">
    <source>
        <dbReference type="RuleBase" id="RU365104"/>
    </source>
</evidence>
<dbReference type="GO" id="GO:0005524">
    <property type="term" value="F:ATP binding"/>
    <property type="evidence" value="ECO:0007669"/>
    <property type="project" value="UniProtKB-UniRule"/>
</dbReference>
<feature type="domain" description="ABC transporter" evidence="9">
    <location>
        <begin position="6"/>
        <end position="247"/>
    </location>
</feature>
<dbReference type="GO" id="GO:0016887">
    <property type="term" value="F:ATP hydrolysis activity"/>
    <property type="evidence" value="ECO:0007669"/>
    <property type="project" value="InterPro"/>
</dbReference>
<dbReference type="PANTHER" id="PTHR43553">
    <property type="entry name" value="HEAVY METAL TRANSPORTER"/>
    <property type="match status" value="1"/>
</dbReference>
<evidence type="ECO:0000259" key="9">
    <source>
        <dbReference type="PROSITE" id="PS50893"/>
    </source>
</evidence>
<evidence type="ECO:0000256" key="3">
    <source>
        <dbReference type="ARBA" id="ARBA00022475"/>
    </source>
</evidence>
<evidence type="ECO:0000256" key="5">
    <source>
        <dbReference type="ARBA" id="ARBA00022840"/>
    </source>
</evidence>
<dbReference type="InterPro" id="IPR017871">
    <property type="entry name" value="ABC_transporter-like_CS"/>
</dbReference>
<dbReference type="InterPro" id="IPR030946">
    <property type="entry name" value="EcfA2"/>
</dbReference>
<organism evidence="10 11">
    <name type="scientific">Dictyobacter arantiisoli</name>
    <dbReference type="NCBI Taxonomy" id="2014874"/>
    <lineage>
        <taxon>Bacteria</taxon>
        <taxon>Bacillati</taxon>
        <taxon>Chloroflexota</taxon>
        <taxon>Ktedonobacteria</taxon>
        <taxon>Ktedonobacterales</taxon>
        <taxon>Dictyobacteraceae</taxon>
        <taxon>Dictyobacter</taxon>
    </lineage>
</organism>
<evidence type="ECO:0000313" key="10">
    <source>
        <dbReference type="EMBL" id="GCF11681.1"/>
    </source>
</evidence>
<dbReference type="PROSITE" id="PS50893">
    <property type="entry name" value="ABC_TRANSPORTER_2"/>
    <property type="match status" value="1"/>
</dbReference>
<dbReference type="InterPro" id="IPR003439">
    <property type="entry name" value="ABC_transporter-like_ATP-bd"/>
</dbReference>
<dbReference type="PROSITE" id="PS00211">
    <property type="entry name" value="ABC_TRANSPORTER_1"/>
    <property type="match status" value="1"/>
</dbReference>
<evidence type="ECO:0000256" key="7">
    <source>
        <dbReference type="ARBA" id="ARBA00023136"/>
    </source>
</evidence>
<evidence type="ECO:0000256" key="4">
    <source>
        <dbReference type="ARBA" id="ARBA00022741"/>
    </source>
</evidence>
<name>A0A5A5TJA0_9CHLR</name>
<comment type="subcellular location">
    <subcellularLocation>
        <location evidence="1 8">Cell membrane</location>
        <topology evidence="1 8">Peripheral membrane protein</topology>
    </subcellularLocation>
</comment>
<dbReference type="NCBIfam" id="TIGR04521">
    <property type="entry name" value="ECF_ATPase_2"/>
    <property type="match status" value="1"/>
</dbReference>
<keyword evidence="5 8" id="KW-0067">ATP-binding</keyword>
<dbReference type="EMBL" id="BIXY01000133">
    <property type="protein sequence ID" value="GCF11681.1"/>
    <property type="molecule type" value="Genomic_DNA"/>
</dbReference>
<dbReference type="SUPFAM" id="SSF52540">
    <property type="entry name" value="P-loop containing nucleoside triphosphate hydrolases"/>
    <property type="match status" value="1"/>
</dbReference>
<dbReference type="RefSeq" id="WP_149404494.1">
    <property type="nucleotide sequence ID" value="NZ_BIXY01000133.1"/>
</dbReference>
<comment type="similarity">
    <text evidence="8">Belongs to the ABC transporter superfamily. Energy-coupling factor EcfA family.</text>
</comment>
<dbReference type="PANTHER" id="PTHR43553:SF27">
    <property type="entry name" value="ENERGY-COUPLING FACTOR TRANSPORTER ATP-BINDING PROTEIN ECFA2"/>
    <property type="match status" value="1"/>
</dbReference>
<comment type="function">
    <text evidence="8">ATP-binding (A) component of a common energy-coupling factor (ECF) ABC-transporter complex.</text>
</comment>
<dbReference type="EC" id="7.-.-.-" evidence="8"/>
<dbReference type="Proteomes" id="UP000322530">
    <property type="component" value="Unassembled WGS sequence"/>
</dbReference>
<dbReference type="SMART" id="SM00382">
    <property type="entry name" value="AAA"/>
    <property type="match status" value="1"/>
</dbReference>
<protein>
    <recommendedName>
        <fullName evidence="8">Energy-coupling factor transporter ATP-binding protein EcfA2</fullName>
        <ecNumber evidence="8">7.-.-.-</ecNumber>
    </recommendedName>
</protein>